<dbReference type="PROSITE" id="PS51371">
    <property type="entry name" value="CBS"/>
    <property type="match status" value="2"/>
</dbReference>
<dbReference type="InterPro" id="IPR002646">
    <property type="entry name" value="PolA_pol_head_dom"/>
</dbReference>
<dbReference type="GO" id="GO:0016779">
    <property type="term" value="F:nucleotidyltransferase activity"/>
    <property type="evidence" value="ECO:0007669"/>
    <property type="project" value="UniProtKB-KW"/>
</dbReference>
<dbReference type="GO" id="GO:0008033">
    <property type="term" value="P:tRNA processing"/>
    <property type="evidence" value="ECO:0007669"/>
    <property type="project" value="UniProtKB-KW"/>
</dbReference>
<dbReference type="InterPro" id="IPR046342">
    <property type="entry name" value="CBS_dom_sf"/>
</dbReference>
<dbReference type="SMART" id="SM00116">
    <property type="entry name" value="CBS"/>
    <property type="match status" value="2"/>
</dbReference>
<dbReference type="InterPro" id="IPR032828">
    <property type="entry name" value="PolyA_RNA-bd"/>
</dbReference>
<dbReference type="GO" id="GO:0000049">
    <property type="term" value="F:tRNA binding"/>
    <property type="evidence" value="ECO:0007669"/>
    <property type="project" value="UniProtKB-KW"/>
</dbReference>
<dbReference type="Pfam" id="PF00571">
    <property type="entry name" value="CBS"/>
    <property type="match status" value="2"/>
</dbReference>
<sequence>MFLLTPVVGGISLKLILSHTNLDFDGFSSMLAAQKLYPEAKMVLPDKLSAEVEHFFAIYKDTFPTISAKEVSFPSVTEIILVDTNSFNRIGDIADKLPSEQSLTLTVYDHHPETADTLKNATKQIDRTGATVTILAEKLQAEQIAVTPFEATVFALGVYSDTGSFSYLSTTGRDLRAAAFFVENGANLRVVDQFREPPLKGEQQKLFQTLLQKADIRSIDGLDICITSHQQSHFTGHLADIAAKLIQITGADAVIAAVKMENKTFITGRGQSERVNLLPLMAAFNGGGHEQAASANVKDDPLSNVLEQIEQNISSIVRPALTAKELMSSPVRVIAPETTIETASKMLYRYGHTGFPIVENEQVIGIISRRDIDKALHHQLGHAPVKGYMTREPITISADETIETIREYMIDDQVGRLPVLENKELVGIVSRSDVIRAMHGKRSVHLSLSTRSKIPMKRQVTETMKKQLPPVIFQLLELIGKEAAERDMNAFLIGGMVRDLLLNRDNVDMDIVIEGDGILLAEELQKLYGGSIRTHKQFRTAVWKHPSGFKVDLTSARTEYYDFPAALPKVEMSTIKEDLFRRDFTINAMGVCISTQEFGDLLDYFHGYEDINKGRIRVLYNLSFVEDPTRILRAIRFETRFSFQMDAQTHELARQAANNLRSVSKARLAGELSRMFYEEDAPAGAKRMIDLSCLNYIISTSLSEKTILQRIQLLTDVRKEFEANHVKMKPSFWIEHLFVMFQDHHQALIHAATFALSKDDKHTLNTTLHAVTTITDSADISPLAQTGEWHRQLSQTKNEALAGALVFADAELRQAGINYVIKRNQLIPLVGGKELINAGFKPGPHFKDILFELEIIQLENPDITADELLQYANRVLASGNET</sequence>
<dbReference type="AlphaFoldDB" id="A0A1H9S2P9"/>
<evidence type="ECO:0000256" key="6">
    <source>
        <dbReference type="ARBA" id="ARBA00022695"/>
    </source>
</evidence>
<reference evidence="15" key="1">
    <citation type="submission" date="2016-10" db="EMBL/GenBank/DDBJ databases">
        <authorList>
            <person name="de Groot N.N."/>
        </authorList>
    </citation>
    <scope>NUCLEOTIDE SEQUENCE [LARGE SCALE GENOMIC DNA]</scope>
    <source>
        <strain evidence="15">10nlg</strain>
    </source>
</reference>
<keyword evidence="5" id="KW-0819">tRNA processing</keyword>
<accession>A0A1H9S2P9</accession>
<dbReference type="InterPro" id="IPR001667">
    <property type="entry name" value="DDH_dom"/>
</dbReference>
<dbReference type="InterPro" id="IPR038763">
    <property type="entry name" value="DHH_sf"/>
</dbReference>
<gene>
    <name evidence="14" type="ORF">SAMN05444126_10622</name>
</gene>
<evidence type="ECO:0000313" key="15">
    <source>
        <dbReference type="Proteomes" id="UP000199318"/>
    </source>
</evidence>
<dbReference type="SUPFAM" id="SSF64182">
    <property type="entry name" value="DHH phosphoesterases"/>
    <property type="match status" value="1"/>
</dbReference>
<dbReference type="EMBL" id="FOGV01000006">
    <property type="protein sequence ID" value="SER79277.1"/>
    <property type="molecule type" value="Genomic_DNA"/>
</dbReference>
<comment type="similarity">
    <text evidence="2 12">Belongs to the tRNA nucleotidyltransferase/poly(A) polymerase family.</text>
</comment>
<evidence type="ECO:0000256" key="11">
    <source>
        <dbReference type="PROSITE-ProRule" id="PRU00703"/>
    </source>
</evidence>
<evidence type="ECO:0000256" key="4">
    <source>
        <dbReference type="ARBA" id="ARBA00022679"/>
    </source>
</evidence>
<keyword evidence="11" id="KW-0129">CBS domain</keyword>
<dbReference type="Gene3D" id="1.10.3090.10">
    <property type="entry name" value="cca-adding enzyme, domain 2"/>
    <property type="match status" value="1"/>
</dbReference>
<dbReference type="Gene3D" id="3.30.460.10">
    <property type="entry name" value="Beta Polymerase, domain 2"/>
    <property type="match status" value="1"/>
</dbReference>
<dbReference type="STRING" id="1464123.SAMN05444126_10622"/>
<dbReference type="Gene3D" id="3.10.310.30">
    <property type="match status" value="1"/>
</dbReference>
<keyword evidence="9" id="KW-0460">Magnesium</keyword>
<dbReference type="SUPFAM" id="SSF81891">
    <property type="entry name" value="Poly A polymerase C-terminal region-like"/>
    <property type="match status" value="1"/>
</dbReference>
<protein>
    <submittedName>
        <fullName evidence="14">tRNA nucleotidyltransferase (CCA-adding enzyme)</fullName>
    </submittedName>
</protein>
<evidence type="ECO:0000259" key="13">
    <source>
        <dbReference type="PROSITE" id="PS51371"/>
    </source>
</evidence>
<dbReference type="Gene3D" id="3.10.580.10">
    <property type="entry name" value="CBS-domain"/>
    <property type="match status" value="1"/>
</dbReference>
<dbReference type="CDD" id="cd04595">
    <property type="entry name" value="CBS_pair_DHH_polyA_Pol_assoc"/>
    <property type="match status" value="1"/>
</dbReference>
<dbReference type="Pfam" id="PF01743">
    <property type="entry name" value="PolyA_pol"/>
    <property type="match status" value="1"/>
</dbReference>
<dbReference type="InterPro" id="IPR052390">
    <property type="entry name" value="tRNA_nt/polyA_polymerase"/>
</dbReference>
<keyword evidence="10 12" id="KW-0694">RNA-binding</keyword>
<evidence type="ECO:0000256" key="10">
    <source>
        <dbReference type="ARBA" id="ARBA00022884"/>
    </source>
</evidence>
<dbReference type="InterPro" id="IPR000644">
    <property type="entry name" value="CBS_dom"/>
</dbReference>
<evidence type="ECO:0000256" key="8">
    <source>
        <dbReference type="ARBA" id="ARBA00022741"/>
    </source>
</evidence>
<dbReference type="CDD" id="cd05398">
    <property type="entry name" value="NT_ClassII-CCAase"/>
    <property type="match status" value="1"/>
</dbReference>
<organism evidence="14 15">
    <name type="scientific">Salisediminibacterium halotolerans</name>
    <dbReference type="NCBI Taxonomy" id="517425"/>
    <lineage>
        <taxon>Bacteria</taxon>
        <taxon>Bacillati</taxon>
        <taxon>Bacillota</taxon>
        <taxon>Bacilli</taxon>
        <taxon>Bacillales</taxon>
        <taxon>Bacillaceae</taxon>
        <taxon>Salisediminibacterium</taxon>
    </lineage>
</organism>
<evidence type="ECO:0000256" key="1">
    <source>
        <dbReference type="ARBA" id="ARBA00001946"/>
    </source>
</evidence>
<comment type="cofactor">
    <cofactor evidence="1">
        <name>Mg(2+)</name>
        <dbReference type="ChEBI" id="CHEBI:18420"/>
    </cofactor>
</comment>
<keyword evidence="4 12" id="KW-0808">Transferase</keyword>
<dbReference type="Gene3D" id="3.90.1640.10">
    <property type="entry name" value="inorganic pyrophosphatase (n-terminal core)"/>
    <property type="match status" value="1"/>
</dbReference>
<dbReference type="Pfam" id="PF02272">
    <property type="entry name" value="DHHA1"/>
    <property type="match status" value="1"/>
</dbReference>
<name>A0A1H9S2P9_9BACI</name>
<keyword evidence="8" id="KW-0547">Nucleotide-binding</keyword>
<dbReference type="SUPFAM" id="SSF81301">
    <property type="entry name" value="Nucleotidyltransferase"/>
    <property type="match status" value="1"/>
</dbReference>
<dbReference type="PANTHER" id="PTHR47788:SF1">
    <property type="entry name" value="A-ADDING TRNA NUCLEOTIDYLTRANSFERASE"/>
    <property type="match status" value="1"/>
</dbReference>
<evidence type="ECO:0000256" key="5">
    <source>
        <dbReference type="ARBA" id="ARBA00022694"/>
    </source>
</evidence>
<dbReference type="InterPro" id="IPR003156">
    <property type="entry name" value="DHHA1_dom"/>
</dbReference>
<dbReference type="GO" id="GO:0046872">
    <property type="term" value="F:metal ion binding"/>
    <property type="evidence" value="ECO:0007669"/>
    <property type="project" value="UniProtKB-KW"/>
</dbReference>
<feature type="domain" description="CBS" evidence="13">
    <location>
        <begin position="389"/>
        <end position="444"/>
    </location>
</feature>
<dbReference type="InterPro" id="IPR043519">
    <property type="entry name" value="NT_sf"/>
</dbReference>
<evidence type="ECO:0000256" key="3">
    <source>
        <dbReference type="ARBA" id="ARBA00022555"/>
    </source>
</evidence>
<evidence type="ECO:0000256" key="9">
    <source>
        <dbReference type="ARBA" id="ARBA00022842"/>
    </source>
</evidence>
<dbReference type="SUPFAM" id="SSF54631">
    <property type="entry name" value="CBS-domain pair"/>
    <property type="match status" value="1"/>
</dbReference>
<proteinExistence type="inferred from homology"/>
<keyword evidence="3" id="KW-0820">tRNA-binding</keyword>
<dbReference type="Pfam" id="PF01368">
    <property type="entry name" value="DHH"/>
    <property type="match status" value="1"/>
</dbReference>
<evidence type="ECO:0000256" key="7">
    <source>
        <dbReference type="ARBA" id="ARBA00022723"/>
    </source>
</evidence>
<keyword evidence="7" id="KW-0479">Metal-binding</keyword>
<keyword evidence="6" id="KW-0548">Nucleotidyltransferase</keyword>
<dbReference type="PANTHER" id="PTHR47788">
    <property type="entry name" value="POLYA POLYMERASE"/>
    <property type="match status" value="1"/>
</dbReference>
<feature type="domain" description="CBS" evidence="13">
    <location>
        <begin position="327"/>
        <end position="385"/>
    </location>
</feature>
<evidence type="ECO:0000313" key="14">
    <source>
        <dbReference type="EMBL" id="SER79277.1"/>
    </source>
</evidence>
<comment type="caution">
    <text evidence="14">The sequence shown here is derived from an EMBL/GenBank/DDBJ whole genome shotgun (WGS) entry which is preliminary data.</text>
</comment>
<keyword evidence="15" id="KW-1185">Reference proteome</keyword>
<evidence type="ECO:0000256" key="2">
    <source>
        <dbReference type="ARBA" id="ARBA00007265"/>
    </source>
</evidence>
<dbReference type="GO" id="GO:0000166">
    <property type="term" value="F:nucleotide binding"/>
    <property type="evidence" value="ECO:0007669"/>
    <property type="project" value="UniProtKB-KW"/>
</dbReference>
<dbReference type="Proteomes" id="UP000199318">
    <property type="component" value="Unassembled WGS sequence"/>
</dbReference>
<evidence type="ECO:0000256" key="12">
    <source>
        <dbReference type="RuleBase" id="RU003953"/>
    </source>
</evidence>
<dbReference type="Pfam" id="PF12627">
    <property type="entry name" value="PolyA_pol_RNAbd"/>
    <property type="match status" value="1"/>
</dbReference>